<dbReference type="PANTHER" id="PTHR30055">
    <property type="entry name" value="HTH-TYPE TRANSCRIPTIONAL REGULATOR RUTR"/>
    <property type="match status" value="1"/>
</dbReference>
<dbReference type="PANTHER" id="PTHR30055:SF234">
    <property type="entry name" value="HTH-TYPE TRANSCRIPTIONAL REGULATOR BETI"/>
    <property type="match status" value="1"/>
</dbReference>
<sequence length="184" mass="20734">MSNREEKKAAKRAEIFNVAVKLFAEHGYDNVTTAQIAAESHIAKKTLFQYFPSKEDIIFDDEDELINALLAGLDGATNIWAAFITFIQQANAANQTDNDNHTPEAMQLPTIIRENDALNGRLLKMWDKYERRLTDYLINLNYTNAVASALSNTMIHVFRATFLESADINEVITANQHVAKMILA</sequence>
<protein>
    <submittedName>
        <fullName evidence="6">TetR/AcrR family transcriptional regulator</fullName>
    </submittedName>
</protein>
<evidence type="ECO:0000256" key="2">
    <source>
        <dbReference type="ARBA" id="ARBA00023125"/>
    </source>
</evidence>
<organism evidence="6 7">
    <name type="scientific">Periweissella cryptocerci</name>
    <dbReference type="NCBI Taxonomy" id="2506420"/>
    <lineage>
        <taxon>Bacteria</taxon>
        <taxon>Bacillati</taxon>
        <taxon>Bacillota</taxon>
        <taxon>Bacilli</taxon>
        <taxon>Lactobacillales</taxon>
        <taxon>Lactobacillaceae</taxon>
        <taxon>Periweissella</taxon>
    </lineage>
</organism>
<dbReference type="Proteomes" id="UP000292886">
    <property type="component" value="Chromosome"/>
</dbReference>
<dbReference type="InterPro" id="IPR001647">
    <property type="entry name" value="HTH_TetR"/>
</dbReference>
<dbReference type="KEGG" id="wei:EQG49_10560"/>
<evidence type="ECO:0000256" key="1">
    <source>
        <dbReference type="ARBA" id="ARBA00023015"/>
    </source>
</evidence>
<dbReference type="AlphaFoldDB" id="A0A4P6YVL3"/>
<evidence type="ECO:0000256" key="3">
    <source>
        <dbReference type="ARBA" id="ARBA00023163"/>
    </source>
</evidence>
<keyword evidence="1" id="KW-0805">Transcription regulation</keyword>
<dbReference type="PROSITE" id="PS50977">
    <property type="entry name" value="HTH_TETR_2"/>
    <property type="match status" value="1"/>
</dbReference>
<dbReference type="InterPro" id="IPR009057">
    <property type="entry name" value="Homeodomain-like_sf"/>
</dbReference>
<dbReference type="EMBL" id="CP037940">
    <property type="protein sequence ID" value="QBO36852.1"/>
    <property type="molecule type" value="Genomic_DNA"/>
</dbReference>
<proteinExistence type="predicted"/>
<accession>A0A4P6YVL3</accession>
<dbReference type="RefSeq" id="WP_133363929.1">
    <property type="nucleotide sequence ID" value="NZ_CP037940.1"/>
</dbReference>
<evidence type="ECO:0000313" key="7">
    <source>
        <dbReference type="Proteomes" id="UP000292886"/>
    </source>
</evidence>
<dbReference type="GO" id="GO:0003700">
    <property type="term" value="F:DNA-binding transcription factor activity"/>
    <property type="evidence" value="ECO:0007669"/>
    <property type="project" value="TreeGrafter"/>
</dbReference>
<evidence type="ECO:0000313" key="6">
    <source>
        <dbReference type="EMBL" id="QBO36852.1"/>
    </source>
</evidence>
<feature type="domain" description="HTH tetR-type" evidence="5">
    <location>
        <begin position="9"/>
        <end position="69"/>
    </location>
</feature>
<dbReference type="OrthoDB" id="113732at2"/>
<keyword evidence="2 4" id="KW-0238">DNA-binding</keyword>
<dbReference type="SUPFAM" id="SSF46689">
    <property type="entry name" value="Homeodomain-like"/>
    <property type="match status" value="1"/>
</dbReference>
<keyword evidence="7" id="KW-1185">Reference proteome</keyword>
<reference evidence="7" key="1">
    <citation type="submission" date="2019-03" db="EMBL/GenBank/DDBJ databases">
        <title>Weissella sp. 26KH-42 Genome sequencing.</title>
        <authorList>
            <person name="Heo J."/>
            <person name="Kim S.-J."/>
            <person name="Kim J.-S."/>
            <person name="Hong S.-B."/>
            <person name="Kwon S.-W."/>
        </authorList>
    </citation>
    <scope>NUCLEOTIDE SEQUENCE [LARGE SCALE GENOMIC DNA]</scope>
    <source>
        <strain evidence="7">26KH-42</strain>
    </source>
</reference>
<feature type="DNA-binding region" description="H-T-H motif" evidence="4">
    <location>
        <begin position="32"/>
        <end position="51"/>
    </location>
</feature>
<keyword evidence="3" id="KW-0804">Transcription</keyword>
<dbReference type="Gene3D" id="1.10.357.10">
    <property type="entry name" value="Tetracycline Repressor, domain 2"/>
    <property type="match status" value="1"/>
</dbReference>
<evidence type="ECO:0000259" key="5">
    <source>
        <dbReference type="PROSITE" id="PS50977"/>
    </source>
</evidence>
<evidence type="ECO:0000256" key="4">
    <source>
        <dbReference type="PROSITE-ProRule" id="PRU00335"/>
    </source>
</evidence>
<dbReference type="PRINTS" id="PR00455">
    <property type="entry name" value="HTHTETR"/>
</dbReference>
<dbReference type="InterPro" id="IPR050109">
    <property type="entry name" value="HTH-type_TetR-like_transc_reg"/>
</dbReference>
<dbReference type="GO" id="GO:0000976">
    <property type="term" value="F:transcription cis-regulatory region binding"/>
    <property type="evidence" value="ECO:0007669"/>
    <property type="project" value="TreeGrafter"/>
</dbReference>
<dbReference type="Pfam" id="PF00440">
    <property type="entry name" value="TetR_N"/>
    <property type="match status" value="1"/>
</dbReference>
<gene>
    <name evidence="6" type="ORF">EQG49_10560</name>
</gene>
<name>A0A4P6YVL3_9LACO</name>